<name>A0A336LI99_CULSO</name>
<feature type="domain" description="Amino acid transporter transmembrane" evidence="6">
    <location>
        <begin position="34"/>
        <end position="432"/>
    </location>
</feature>
<dbReference type="InterPro" id="IPR013057">
    <property type="entry name" value="AA_transpt_TM"/>
</dbReference>
<evidence type="ECO:0000256" key="2">
    <source>
        <dbReference type="ARBA" id="ARBA00022692"/>
    </source>
</evidence>
<feature type="transmembrane region" description="Helical" evidence="5">
    <location>
        <begin position="310"/>
        <end position="332"/>
    </location>
</feature>
<dbReference type="OMA" id="ICTHWYQ"/>
<feature type="transmembrane region" description="Helical" evidence="5">
    <location>
        <begin position="352"/>
        <end position="369"/>
    </location>
</feature>
<evidence type="ECO:0000256" key="4">
    <source>
        <dbReference type="ARBA" id="ARBA00023136"/>
    </source>
</evidence>
<organism evidence="8">
    <name type="scientific">Culicoides sonorensis</name>
    <name type="common">Biting midge</name>
    <dbReference type="NCBI Taxonomy" id="179676"/>
    <lineage>
        <taxon>Eukaryota</taxon>
        <taxon>Metazoa</taxon>
        <taxon>Ecdysozoa</taxon>
        <taxon>Arthropoda</taxon>
        <taxon>Hexapoda</taxon>
        <taxon>Insecta</taxon>
        <taxon>Pterygota</taxon>
        <taxon>Neoptera</taxon>
        <taxon>Endopterygota</taxon>
        <taxon>Diptera</taxon>
        <taxon>Nematocera</taxon>
        <taxon>Chironomoidea</taxon>
        <taxon>Ceratopogonidae</taxon>
        <taxon>Ceratopogoninae</taxon>
        <taxon>Culicoides</taxon>
        <taxon>Monoculicoides</taxon>
    </lineage>
</organism>
<accession>A0A336LI99</accession>
<gene>
    <name evidence="8" type="primary">CSON003694</name>
</gene>
<evidence type="ECO:0000259" key="6">
    <source>
        <dbReference type="Pfam" id="PF01490"/>
    </source>
</evidence>
<comment type="subcellular location">
    <subcellularLocation>
        <location evidence="1">Membrane</location>
        <topology evidence="1">Multi-pass membrane protein</topology>
    </subcellularLocation>
</comment>
<evidence type="ECO:0000256" key="5">
    <source>
        <dbReference type="SAM" id="Phobius"/>
    </source>
</evidence>
<dbReference type="Pfam" id="PF01490">
    <property type="entry name" value="Aa_trans"/>
    <property type="match status" value="1"/>
</dbReference>
<feature type="transmembrane region" description="Helical" evidence="5">
    <location>
        <begin position="167"/>
        <end position="184"/>
    </location>
</feature>
<dbReference type="PANTHER" id="PTHR22950">
    <property type="entry name" value="AMINO ACID TRANSPORTER"/>
    <property type="match status" value="1"/>
</dbReference>
<reference evidence="7" key="1">
    <citation type="submission" date="2018-04" db="EMBL/GenBank/DDBJ databases">
        <authorList>
            <person name="Go L.Y."/>
            <person name="Mitchell J.A."/>
        </authorList>
    </citation>
    <scope>NUCLEOTIDE SEQUENCE</scope>
    <source>
        <tissue evidence="7">Whole organism</tissue>
    </source>
</reference>
<evidence type="ECO:0000256" key="3">
    <source>
        <dbReference type="ARBA" id="ARBA00022989"/>
    </source>
</evidence>
<feature type="transmembrane region" description="Helical" evidence="5">
    <location>
        <begin position="375"/>
        <end position="395"/>
    </location>
</feature>
<dbReference type="EMBL" id="UFQS01000016">
    <property type="protein sequence ID" value="SSW97408.1"/>
    <property type="molecule type" value="Genomic_DNA"/>
</dbReference>
<dbReference type="EMBL" id="UFQT01000016">
    <property type="protein sequence ID" value="SSX17794.1"/>
    <property type="molecule type" value="Genomic_DNA"/>
</dbReference>
<sequence length="441" mass="49242">MENNKDQDIEMRGRKTNDKINDFDPYKNRNLAKPITNSETLFHLLKGSLGTGILAMPNAFHNAGYIVGTVGTVFIGFICTYAIHVLISAEYEICKRKKVGSLTYTKLAELSLSDGPSLCRKLAPYIATIINVFLLIYQLGTCCVYVVFVSSNIKSIVEFYVGEPVEIRIIMIIILLPLIFINWIRNLKLLAPFSTFANFVTLITFGIIAYYLFKDPLTLEGKEMAGDIKKFPLFFGTVLFALEAIGVILPLENEMKTPKSFVTKCGVLNTAMIFIVILYVGMGLFGYIAFGVDVQGSITLNLPNQEILSQIVKGSLAFAIFITHALACYVAIDIVWTDLKPRCKTHVLLKEFATRTFLVLITFGLAVAIPNLELFISLFGSLCLSFLGLVAPALIDTAVFWNSLGKYNWRLWRNLFLIIFGILGLVTGTYTSLLEIIHTYF</sequence>
<protein>
    <submittedName>
        <fullName evidence="8">CSON003694 protein</fullName>
    </submittedName>
</protein>
<keyword evidence="4 5" id="KW-0472">Membrane</keyword>
<dbReference type="PANTHER" id="PTHR22950:SF680">
    <property type="entry name" value="PROTON-COUPLED AMINO ACID TRANSPORTER 4-LIKE PROTEIN"/>
    <property type="match status" value="1"/>
</dbReference>
<evidence type="ECO:0000256" key="1">
    <source>
        <dbReference type="ARBA" id="ARBA00004141"/>
    </source>
</evidence>
<evidence type="ECO:0000313" key="7">
    <source>
        <dbReference type="EMBL" id="SSW97408.1"/>
    </source>
</evidence>
<feature type="transmembrane region" description="Helical" evidence="5">
    <location>
        <begin position="196"/>
        <end position="213"/>
    </location>
</feature>
<dbReference type="AlphaFoldDB" id="A0A336LI99"/>
<feature type="transmembrane region" description="Helical" evidence="5">
    <location>
        <begin position="122"/>
        <end position="147"/>
    </location>
</feature>
<feature type="transmembrane region" description="Helical" evidence="5">
    <location>
        <begin position="233"/>
        <end position="251"/>
    </location>
</feature>
<keyword evidence="3 5" id="KW-1133">Transmembrane helix</keyword>
<feature type="transmembrane region" description="Helical" evidence="5">
    <location>
        <begin position="271"/>
        <end position="290"/>
    </location>
</feature>
<reference evidence="8" key="2">
    <citation type="submission" date="2018-07" db="EMBL/GenBank/DDBJ databases">
        <authorList>
            <person name="Quirk P.G."/>
            <person name="Krulwich T.A."/>
        </authorList>
    </citation>
    <scope>NUCLEOTIDE SEQUENCE</scope>
</reference>
<dbReference type="GO" id="GO:0015179">
    <property type="term" value="F:L-amino acid transmembrane transporter activity"/>
    <property type="evidence" value="ECO:0007669"/>
    <property type="project" value="TreeGrafter"/>
</dbReference>
<feature type="transmembrane region" description="Helical" evidence="5">
    <location>
        <begin position="63"/>
        <end position="87"/>
    </location>
</feature>
<feature type="transmembrane region" description="Helical" evidence="5">
    <location>
        <begin position="415"/>
        <end position="437"/>
    </location>
</feature>
<evidence type="ECO:0000313" key="8">
    <source>
        <dbReference type="EMBL" id="SSX17794.1"/>
    </source>
</evidence>
<dbReference type="GO" id="GO:0005774">
    <property type="term" value="C:vacuolar membrane"/>
    <property type="evidence" value="ECO:0007669"/>
    <property type="project" value="TreeGrafter"/>
</dbReference>
<dbReference type="VEuPathDB" id="VectorBase:CSON003694"/>
<keyword evidence="2 5" id="KW-0812">Transmembrane</keyword>
<proteinExistence type="predicted"/>